<protein>
    <submittedName>
        <fullName evidence="2">YvrJ family protein</fullName>
    </submittedName>
</protein>
<accession>A0ABY8V064</accession>
<dbReference type="Pfam" id="PF12841">
    <property type="entry name" value="YvrJ"/>
    <property type="match status" value="1"/>
</dbReference>
<dbReference type="EMBL" id="CP126446">
    <property type="protein sequence ID" value="WIF98888.1"/>
    <property type="molecule type" value="Genomic_DNA"/>
</dbReference>
<keyword evidence="3" id="KW-1185">Reference proteome</keyword>
<evidence type="ECO:0000313" key="3">
    <source>
        <dbReference type="Proteomes" id="UP001236652"/>
    </source>
</evidence>
<reference evidence="2 3" key="1">
    <citation type="submission" date="2023-05" db="EMBL/GenBank/DDBJ databases">
        <title>Comparative genomics reveals the evidence of polycyclic aromatic hydrocarbons degradation in moderately halophilic genus Pontibacillus.</title>
        <authorList>
            <person name="Yang H."/>
            <person name="Qian Z."/>
        </authorList>
    </citation>
    <scope>NUCLEOTIDE SEQUENCE [LARGE SCALE GENOMIC DNA]</scope>
    <source>
        <strain evidence="3">HN14</strain>
    </source>
</reference>
<dbReference type="InterPro" id="IPR024419">
    <property type="entry name" value="YvrJ"/>
</dbReference>
<gene>
    <name evidence="2" type="ORF">QNI29_04320</name>
</gene>
<name>A0ABY8V064_9BACI</name>
<feature type="transmembrane region" description="Helical" evidence="1">
    <location>
        <begin position="6"/>
        <end position="25"/>
    </location>
</feature>
<keyword evidence="1" id="KW-0472">Membrane</keyword>
<keyword evidence="1" id="KW-0812">Transmembrane</keyword>
<organism evidence="2 3">
    <name type="scientific">Pontibacillus chungwhensis</name>
    <dbReference type="NCBI Taxonomy" id="265426"/>
    <lineage>
        <taxon>Bacteria</taxon>
        <taxon>Bacillati</taxon>
        <taxon>Bacillota</taxon>
        <taxon>Bacilli</taxon>
        <taxon>Bacillales</taxon>
        <taxon>Bacillaceae</taxon>
        <taxon>Pontibacillus</taxon>
    </lineage>
</organism>
<keyword evidence="1" id="KW-1133">Transmembrane helix</keyword>
<dbReference type="Proteomes" id="UP001236652">
    <property type="component" value="Chromosome"/>
</dbReference>
<proteinExistence type="predicted"/>
<sequence length="53" mass="6345">MDYYTFMQAMGNFGFPIAVTIFLLVRHEKKLEHLEEEVNHLSKPYPKTDEEEK</sequence>
<evidence type="ECO:0000256" key="1">
    <source>
        <dbReference type="SAM" id="Phobius"/>
    </source>
</evidence>
<evidence type="ECO:0000313" key="2">
    <source>
        <dbReference type="EMBL" id="WIF98888.1"/>
    </source>
</evidence>
<dbReference type="RefSeq" id="WP_231418655.1">
    <property type="nucleotide sequence ID" value="NZ_CP126446.1"/>
</dbReference>